<dbReference type="EMBL" id="WITJ01000025">
    <property type="protein sequence ID" value="MQW40623.1"/>
    <property type="molecule type" value="Genomic_DNA"/>
</dbReference>
<evidence type="ECO:0000313" key="1">
    <source>
        <dbReference type="EMBL" id="MQW40623.1"/>
    </source>
</evidence>
<protein>
    <submittedName>
        <fullName evidence="1">Uncharacterized protein</fullName>
    </submittedName>
</protein>
<proteinExistence type="predicted"/>
<sequence length="106" mass="12232">MLGFDSLTCYYILLQVVQWAVFYCWRNKMDLERPKRTNAPMKPKEIKGEKMELIVFTNNGQTYHFFEVTDFKPTTTGFSFTYTGKATGVTRKAVFNNTCTAGYALV</sequence>
<gene>
    <name evidence="1" type="ORF">GHI93_11930</name>
</gene>
<dbReference type="Proteomes" id="UP000439550">
    <property type="component" value="Unassembled WGS sequence"/>
</dbReference>
<accession>A0A7X1ZA93</accession>
<dbReference type="OrthoDB" id="2339682at2"/>
<dbReference type="AlphaFoldDB" id="A0A7X1ZA93"/>
<comment type="caution">
    <text evidence="1">The sequence shown here is derived from an EMBL/GenBank/DDBJ whole genome shotgun (WGS) entry which is preliminary data.</text>
</comment>
<evidence type="ECO:0000313" key="2">
    <source>
        <dbReference type="Proteomes" id="UP000439550"/>
    </source>
</evidence>
<reference evidence="1 2" key="1">
    <citation type="submission" date="2019-10" db="EMBL/GenBank/DDBJ databases">
        <authorList>
            <person name="Dong K."/>
        </authorList>
    </citation>
    <scope>NUCLEOTIDE SEQUENCE [LARGE SCALE GENOMIC DNA]</scope>
    <source>
        <strain evidence="1 2">DSM 28960</strain>
    </source>
</reference>
<name>A0A7X1ZA93_9LACT</name>
<organism evidence="1 2">
    <name type="scientific">Lactococcus hircilactis</name>
    <dbReference type="NCBI Taxonomy" id="1494462"/>
    <lineage>
        <taxon>Bacteria</taxon>
        <taxon>Bacillati</taxon>
        <taxon>Bacillota</taxon>
        <taxon>Bacilli</taxon>
        <taxon>Lactobacillales</taxon>
        <taxon>Streptococcaceae</taxon>
        <taxon>Lactococcus</taxon>
    </lineage>
</organism>
<keyword evidence="2" id="KW-1185">Reference proteome</keyword>